<keyword evidence="2" id="KW-1185">Reference proteome</keyword>
<gene>
    <name evidence="1" type="ORF">NCGR_LOCUS17716</name>
</gene>
<name>A0A811NL69_9POAL</name>
<dbReference type="Proteomes" id="UP000604825">
    <property type="component" value="Unassembled WGS sequence"/>
</dbReference>
<sequence>MILVSIMAELLEAYTAAVARGVERLLSAAAPRRVLPRRVRFLVLRSLPFATPPVAAPPPPPPHAVVAIAVLTR</sequence>
<comment type="caution">
    <text evidence="1">The sequence shown here is derived from an EMBL/GenBank/DDBJ whole genome shotgun (WGS) entry which is preliminary data.</text>
</comment>
<accession>A0A811NL69</accession>
<dbReference type="EMBL" id="CAJGYO010000004">
    <property type="protein sequence ID" value="CAD6225737.1"/>
    <property type="molecule type" value="Genomic_DNA"/>
</dbReference>
<evidence type="ECO:0000313" key="2">
    <source>
        <dbReference type="Proteomes" id="UP000604825"/>
    </source>
</evidence>
<dbReference type="AlphaFoldDB" id="A0A811NL69"/>
<protein>
    <submittedName>
        <fullName evidence="1">Uncharacterized protein</fullName>
    </submittedName>
</protein>
<evidence type="ECO:0000313" key="1">
    <source>
        <dbReference type="EMBL" id="CAD6225737.1"/>
    </source>
</evidence>
<reference evidence="1" key="1">
    <citation type="submission" date="2020-10" db="EMBL/GenBank/DDBJ databases">
        <authorList>
            <person name="Han B."/>
            <person name="Lu T."/>
            <person name="Zhao Q."/>
            <person name="Huang X."/>
            <person name="Zhao Y."/>
        </authorList>
    </citation>
    <scope>NUCLEOTIDE SEQUENCE</scope>
</reference>
<dbReference type="PANTHER" id="PTHR48175:SF3">
    <property type="entry name" value="OS04G0581700 PROTEIN"/>
    <property type="match status" value="1"/>
</dbReference>
<proteinExistence type="predicted"/>
<organism evidence="1 2">
    <name type="scientific">Miscanthus lutarioriparius</name>
    <dbReference type="NCBI Taxonomy" id="422564"/>
    <lineage>
        <taxon>Eukaryota</taxon>
        <taxon>Viridiplantae</taxon>
        <taxon>Streptophyta</taxon>
        <taxon>Embryophyta</taxon>
        <taxon>Tracheophyta</taxon>
        <taxon>Spermatophyta</taxon>
        <taxon>Magnoliopsida</taxon>
        <taxon>Liliopsida</taxon>
        <taxon>Poales</taxon>
        <taxon>Poaceae</taxon>
        <taxon>PACMAD clade</taxon>
        <taxon>Panicoideae</taxon>
        <taxon>Andropogonodae</taxon>
        <taxon>Andropogoneae</taxon>
        <taxon>Saccharinae</taxon>
        <taxon>Miscanthus</taxon>
    </lineage>
</organism>
<dbReference type="PANTHER" id="PTHR48175">
    <property type="entry name" value="OS04G0581700 PROTEIN"/>
    <property type="match status" value="1"/>
</dbReference>